<evidence type="ECO:0000256" key="4">
    <source>
        <dbReference type="ARBA" id="ARBA00022989"/>
    </source>
</evidence>
<evidence type="ECO:0000256" key="5">
    <source>
        <dbReference type="ARBA" id="ARBA00023136"/>
    </source>
</evidence>
<evidence type="ECO:0000256" key="3">
    <source>
        <dbReference type="ARBA" id="ARBA00022692"/>
    </source>
</evidence>
<keyword evidence="5 8" id="KW-0472">Membrane</keyword>
<gene>
    <name evidence="9" type="ORF">ODALV1_LOCUS28179</name>
</gene>
<keyword evidence="7" id="KW-0325">Glycoprotein</keyword>
<dbReference type="PANTHER" id="PTHR42643:SF24">
    <property type="entry name" value="IONOTROPIC RECEPTOR 60A"/>
    <property type="match status" value="1"/>
</dbReference>
<dbReference type="PANTHER" id="PTHR42643">
    <property type="entry name" value="IONOTROPIC RECEPTOR 20A-RELATED"/>
    <property type="match status" value="1"/>
</dbReference>
<reference evidence="9 10" key="1">
    <citation type="submission" date="2024-08" db="EMBL/GenBank/DDBJ databases">
        <authorList>
            <person name="Cucini C."/>
            <person name="Frati F."/>
        </authorList>
    </citation>
    <scope>NUCLEOTIDE SEQUENCE [LARGE SCALE GENOMIC DNA]</scope>
</reference>
<dbReference type="EMBL" id="CAXLJM020000133">
    <property type="protein sequence ID" value="CAL8140183.1"/>
    <property type="molecule type" value="Genomic_DNA"/>
</dbReference>
<evidence type="ECO:0000256" key="8">
    <source>
        <dbReference type="SAM" id="Phobius"/>
    </source>
</evidence>
<dbReference type="Proteomes" id="UP001642540">
    <property type="component" value="Unassembled WGS sequence"/>
</dbReference>
<keyword evidence="2" id="KW-1003">Cell membrane</keyword>
<keyword evidence="3 8" id="KW-0812">Transmembrane</keyword>
<comment type="caution">
    <text evidence="9">The sequence shown here is derived from an EMBL/GenBank/DDBJ whole genome shotgun (WGS) entry which is preliminary data.</text>
</comment>
<organism evidence="9 10">
    <name type="scientific">Orchesella dallaii</name>
    <dbReference type="NCBI Taxonomy" id="48710"/>
    <lineage>
        <taxon>Eukaryota</taxon>
        <taxon>Metazoa</taxon>
        <taxon>Ecdysozoa</taxon>
        <taxon>Arthropoda</taxon>
        <taxon>Hexapoda</taxon>
        <taxon>Collembola</taxon>
        <taxon>Entomobryomorpha</taxon>
        <taxon>Entomobryoidea</taxon>
        <taxon>Orchesellidae</taxon>
        <taxon>Orchesellinae</taxon>
        <taxon>Orchesella</taxon>
    </lineage>
</organism>
<evidence type="ECO:0000256" key="2">
    <source>
        <dbReference type="ARBA" id="ARBA00022475"/>
    </source>
</evidence>
<evidence type="ECO:0000256" key="1">
    <source>
        <dbReference type="ARBA" id="ARBA00004651"/>
    </source>
</evidence>
<keyword evidence="6" id="KW-0675">Receptor</keyword>
<name>A0ABP1S0C5_9HEXA</name>
<protein>
    <submittedName>
        <fullName evidence="9">Uncharacterized protein</fullName>
    </submittedName>
</protein>
<keyword evidence="4 8" id="KW-1133">Transmembrane helix</keyword>
<comment type="subcellular location">
    <subcellularLocation>
        <location evidence="1">Cell membrane</location>
        <topology evidence="1">Multi-pass membrane protein</topology>
    </subcellularLocation>
</comment>
<evidence type="ECO:0000256" key="6">
    <source>
        <dbReference type="ARBA" id="ARBA00023170"/>
    </source>
</evidence>
<proteinExistence type="predicted"/>
<keyword evidence="10" id="KW-1185">Reference proteome</keyword>
<evidence type="ECO:0000256" key="7">
    <source>
        <dbReference type="ARBA" id="ARBA00023180"/>
    </source>
</evidence>
<feature type="transmembrane region" description="Helical" evidence="8">
    <location>
        <begin position="369"/>
        <end position="391"/>
    </location>
</feature>
<dbReference type="InterPro" id="IPR052192">
    <property type="entry name" value="Insect_Ionotropic_Sensory_Rcpt"/>
</dbReference>
<evidence type="ECO:0000313" key="9">
    <source>
        <dbReference type="EMBL" id="CAL8140183.1"/>
    </source>
</evidence>
<sequence length="759" mass="87573">MWEKLVLNKELAMFETCSVHLVIEEIQYLVGKGKSIIRSYELEPLNFPIIISNPRYIILGPQHIGRVSHIMTCDGRPIVMNGPKFLFYAPPDPRKSCFVRIHIDPSGCKDLRYRGFLKTSSGSVSPIYHRLSATYLNPVFDQKLLHAIEVGLDYIHFEKSMSEAVSGEMDFKIFKSGLIFIHVEIQKKRSHYRRLAHANSVLYFAEHLYKERGFSVSPPLRFVIGIEYSEEAHSFHSKYIMSPTCWEYREAVKYSDGDISDLWFTYVRRVFQKITLTTETNWKSSRRKKLGKGKDSNVHSAIIQVLFKNVSLATEPPEGGIVYTPFTKTIAASEIVYNSIDDAAHFITCAPTQVPGFLSLVGYISSFDLATWIMLLVTGLGSGLLLQTILWKAQKVSKYDWYPTTFVLNVLLGQGTQFIHLSRLIGGCWILSGIVISFFYQGENINRLTAPLFPKNMETFEELLKSNLTIHSVESNKILLQEIQHVATYAELRGPKYVEKFLKDYKKKYSKIVQYWVLFTQLFYFNNRNLTLKQINEKLTGRLIVPRTYEEMVEQLNEDYLYDIIQKCGFEAIIDRQVNIKAIETRLKSGGVRKSKIAISKSPYGFLSESWMFQEIPWPPTPFLIKVRSLLQSGLVPWWRSWVVRYKSWNSTVVNAQDSIQSVKPLSTNDNFEVVFYIHSVVIAISVLVLLAEFVTKQTFRITKRFRGGKEQQDCSDVFTIRSVGANPSTKSRLRNRFVTFMVGLKRYFLKGCIRKRNF</sequence>
<feature type="transmembrane region" description="Helical" evidence="8">
    <location>
        <begin position="421"/>
        <end position="440"/>
    </location>
</feature>
<accession>A0ABP1S0C5</accession>
<evidence type="ECO:0000313" key="10">
    <source>
        <dbReference type="Proteomes" id="UP001642540"/>
    </source>
</evidence>
<feature type="transmembrane region" description="Helical" evidence="8">
    <location>
        <begin position="674"/>
        <end position="695"/>
    </location>
</feature>